<dbReference type="Proteomes" id="UP000070463">
    <property type="component" value="Unassembled WGS sequence"/>
</dbReference>
<sequence length="77" mass="8741">MPEMRSGADIWYCPVYACPFTAGETEQVVLHLEGHYKEDEVIHRELERFREAVENGGRACGKALDDPEHPRNRGNGV</sequence>
<gene>
    <name evidence="2" type="ORF">AKJ37_02440</name>
</gene>
<evidence type="ECO:0000313" key="2">
    <source>
        <dbReference type="EMBL" id="KXA97736.1"/>
    </source>
</evidence>
<protein>
    <submittedName>
        <fullName evidence="2">Uncharacterized protein</fullName>
    </submittedName>
</protein>
<feature type="region of interest" description="Disordered" evidence="1">
    <location>
        <begin position="58"/>
        <end position="77"/>
    </location>
</feature>
<dbReference type="AlphaFoldDB" id="A0A133UUD5"/>
<proteinExistence type="predicted"/>
<name>A0A133UUD5_9EURY</name>
<dbReference type="EMBL" id="LHXR01000021">
    <property type="protein sequence ID" value="KXA97736.1"/>
    <property type="molecule type" value="Genomic_DNA"/>
</dbReference>
<keyword evidence="3" id="KW-1185">Reference proteome</keyword>
<evidence type="ECO:0000256" key="1">
    <source>
        <dbReference type="SAM" id="MobiDB-lite"/>
    </source>
</evidence>
<comment type="caution">
    <text evidence="2">The sequence shown here is derived from an EMBL/GenBank/DDBJ whole genome shotgun (WGS) entry which is preliminary data.</text>
</comment>
<evidence type="ECO:0000313" key="3">
    <source>
        <dbReference type="Proteomes" id="UP000070463"/>
    </source>
</evidence>
<reference evidence="2 3" key="1">
    <citation type="journal article" date="2016" name="Sci. Rep.">
        <title>Metabolic traits of an uncultured archaeal lineage -MSBL1- from brine pools of the Red Sea.</title>
        <authorList>
            <person name="Mwirichia R."/>
            <person name="Alam I."/>
            <person name="Rashid M."/>
            <person name="Vinu M."/>
            <person name="Ba-Alawi W."/>
            <person name="Anthony Kamau A."/>
            <person name="Kamanda Ngugi D."/>
            <person name="Goker M."/>
            <person name="Klenk H.P."/>
            <person name="Bajic V."/>
            <person name="Stingl U."/>
        </authorList>
    </citation>
    <scope>NUCLEOTIDE SEQUENCE [LARGE SCALE GENOMIC DNA]</scope>
    <source>
        <strain evidence="2">SCGC-AAA259I09</strain>
    </source>
</reference>
<accession>A0A133UUD5</accession>
<organism evidence="2 3">
    <name type="scientific">candidate division MSBL1 archaeon SCGC-AAA259I09</name>
    <dbReference type="NCBI Taxonomy" id="1698267"/>
    <lineage>
        <taxon>Archaea</taxon>
        <taxon>Methanobacteriati</taxon>
        <taxon>Methanobacteriota</taxon>
        <taxon>candidate division MSBL1</taxon>
    </lineage>
</organism>